<dbReference type="Proteomes" id="UP001168877">
    <property type="component" value="Unassembled WGS sequence"/>
</dbReference>
<feature type="compositionally biased region" description="Polar residues" evidence="1">
    <location>
        <begin position="183"/>
        <end position="200"/>
    </location>
</feature>
<protein>
    <submittedName>
        <fullName evidence="2">Uncharacterized protein</fullName>
    </submittedName>
</protein>
<comment type="caution">
    <text evidence="2">The sequence shown here is derived from an EMBL/GenBank/DDBJ whole genome shotgun (WGS) entry which is preliminary data.</text>
</comment>
<dbReference type="AlphaFoldDB" id="A0AA39S6U7"/>
<sequence length="249" mass="26839">MAKTRKNPELEKQVLLALHFLSGSHFGGRGVSCVTETIHPPNLDERDSFPPLGTTPRTAPVNRIDLQSDLPLYAPNLDDRDSFPPLVTTPGTAPVNQIDPPSDLPFQFGSIPPHVVGTLNFPGRPTRSAEVTRPSGTTPVNQVDQTSYLPFQFGSIPPHAVGIVNFPGRPAGSAEAAGPSGTVPVNQVDQTSDQSAQVERQNPGPFPSLTSRYRNQSRIFNNIEAVGPGLEDLPPYQGEMEDMSNTDKE</sequence>
<feature type="region of interest" description="Disordered" evidence="1">
    <location>
        <begin position="172"/>
        <end position="212"/>
    </location>
</feature>
<evidence type="ECO:0000313" key="2">
    <source>
        <dbReference type="EMBL" id="KAK0583950.1"/>
    </source>
</evidence>
<gene>
    <name evidence="2" type="ORF">LWI29_005521</name>
</gene>
<reference evidence="2" key="2">
    <citation type="submission" date="2023-06" db="EMBL/GenBank/DDBJ databases">
        <authorList>
            <person name="Swenson N.G."/>
            <person name="Wegrzyn J.L."/>
            <person name="Mcevoy S.L."/>
        </authorList>
    </citation>
    <scope>NUCLEOTIDE SEQUENCE</scope>
    <source>
        <strain evidence="2">NS2018</strain>
        <tissue evidence="2">Leaf</tissue>
    </source>
</reference>
<feature type="region of interest" description="Disordered" evidence="1">
    <location>
        <begin position="225"/>
        <end position="249"/>
    </location>
</feature>
<evidence type="ECO:0000256" key="1">
    <source>
        <dbReference type="SAM" id="MobiDB-lite"/>
    </source>
</evidence>
<accession>A0AA39S6U7</accession>
<proteinExistence type="predicted"/>
<name>A0AA39S6U7_ACESA</name>
<feature type="compositionally biased region" description="Acidic residues" evidence="1">
    <location>
        <begin position="239"/>
        <end position="249"/>
    </location>
</feature>
<feature type="compositionally biased region" description="Low complexity" evidence="1">
    <location>
        <begin position="172"/>
        <end position="181"/>
    </location>
</feature>
<dbReference type="EMBL" id="JAUESC010000383">
    <property type="protein sequence ID" value="KAK0583950.1"/>
    <property type="molecule type" value="Genomic_DNA"/>
</dbReference>
<reference evidence="2" key="1">
    <citation type="journal article" date="2022" name="Plant J.">
        <title>Strategies of tolerance reflected in two North American maple genomes.</title>
        <authorList>
            <person name="McEvoy S.L."/>
            <person name="Sezen U.U."/>
            <person name="Trouern-Trend A."/>
            <person name="McMahon S.M."/>
            <person name="Schaberg P.G."/>
            <person name="Yang J."/>
            <person name="Wegrzyn J.L."/>
            <person name="Swenson N.G."/>
        </authorList>
    </citation>
    <scope>NUCLEOTIDE SEQUENCE</scope>
    <source>
        <strain evidence="2">NS2018</strain>
    </source>
</reference>
<organism evidence="2 3">
    <name type="scientific">Acer saccharum</name>
    <name type="common">Sugar maple</name>
    <dbReference type="NCBI Taxonomy" id="4024"/>
    <lineage>
        <taxon>Eukaryota</taxon>
        <taxon>Viridiplantae</taxon>
        <taxon>Streptophyta</taxon>
        <taxon>Embryophyta</taxon>
        <taxon>Tracheophyta</taxon>
        <taxon>Spermatophyta</taxon>
        <taxon>Magnoliopsida</taxon>
        <taxon>eudicotyledons</taxon>
        <taxon>Gunneridae</taxon>
        <taxon>Pentapetalae</taxon>
        <taxon>rosids</taxon>
        <taxon>malvids</taxon>
        <taxon>Sapindales</taxon>
        <taxon>Sapindaceae</taxon>
        <taxon>Hippocastanoideae</taxon>
        <taxon>Acereae</taxon>
        <taxon>Acer</taxon>
    </lineage>
</organism>
<keyword evidence="3" id="KW-1185">Reference proteome</keyword>
<evidence type="ECO:0000313" key="3">
    <source>
        <dbReference type="Proteomes" id="UP001168877"/>
    </source>
</evidence>